<dbReference type="CDD" id="cd02440">
    <property type="entry name" value="AdoMet_MTases"/>
    <property type="match status" value="1"/>
</dbReference>
<evidence type="ECO:0000259" key="1">
    <source>
        <dbReference type="Pfam" id="PF08241"/>
    </source>
</evidence>
<gene>
    <name evidence="2" type="ORF">SAMN04487940_10713</name>
</gene>
<dbReference type="GO" id="GO:0032259">
    <property type="term" value="P:methylation"/>
    <property type="evidence" value="ECO:0007669"/>
    <property type="project" value="UniProtKB-KW"/>
</dbReference>
<feature type="domain" description="Methyltransferase type 11" evidence="1">
    <location>
        <begin position="52"/>
        <end position="148"/>
    </location>
</feature>
<reference evidence="2 3" key="1">
    <citation type="submission" date="2016-10" db="EMBL/GenBank/DDBJ databases">
        <authorList>
            <person name="Varghese N."/>
            <person name="Submissions S."/>
        </authorList>
    </citation>
    <scope>NUCLEOTIDE SEQUENCE [LARGE SCALE GENOMIC DNA]</scope>
    <source>
        <strain evidence="2 3">FF3</strain>
    </source>
</reference>
<proteinExistence type="predicted"/>
<dbReference type="Proteomes" id="UP000182932">
    <property type="component" value="Unassembled WGS sequence"/>
</dbReference>
<sequence length="266" mass="28521">MTDPFQNVDAAGPEFIKIFADTMEIRQSDPTMEALVAGYLSRLDFAKDSLTVEIGAGAGAVTRRIAKHAAPAQVIGYEPSAGFVKEARARAPNFDNLRFEQADGATLPVADNSVDNAILHTVLTHVVAPETLLAEAARALRTGGWLVVADVDFSKAALASAANDPLDCCAKEFVRTYVTDPHLVGRLRGLIADAGLRLDHFDVQSRVIITEAQMLPWVEITTRDMVTRGLIGQGLADALIAEHAQRAADGRLYGYQAIATAIAQKI</sequence>
<dbReference type="Pfam" id="PF08241">
    <property type="entry name" value="Methyltransf_11"/>
    <property type="match status" value="1"/>
</dbReference>
<dbReference type="Gene3D" id="3.40.50.150">
    <property type="entry name" value="Vaccinia Virus protein VP39"/>
    <property type="match status" value="1"/>
</dbReference>
<keyword evidence="2" id="KW-0808">Transferase</keyword>
<accession>A0A975WAA6</accession>
<dbReference type="InterPro" id="IPR029063">
    <property type="entry name" value="SAM-dependent_MTases_sf"/>
</dbReference>
<dbReference type="RefSeq" id="WP_074836628.1">
    <property type="nucleotide sequence ID" value="NZ_CATLQZ010000003.1"/>
</dbReference>
<keyword evidence="2" id="KW-0489">Methyltransferase</keyword>
<dbReference type="GeneID" id="80818495"/>
<name>A0A975WAA6_9RHOB</name>
<dbReference type="SUPFAM" id="SSF53335">
    <property type="entry name" value="S-adenosyl-L-methionine-dependent methyltransferases"/>
    <property type="match status" value="1"/>
</dbReference>
<dbReference type="EMBL" id="FNYY01000007">
    <property type="protein sequence ID" value="SEJ53857.1"/>
    <property type="molecule type" value="Genomic_DNA"/>
</dbReference>
<comment type="caution">
    <text evidence="2">The sequence shown here is derived from an EMBL/GenBank/DDBJ whole genome shotgun (WGS) entry which is preliminary data.</text>
</comment>
<evidence type="ECO:0000313" key="2">
    <source>
        <dbReference type="EMBL" id="SEJ53857.1"/>
    </source>
</evidence>
<evidence type="ECO:0000313" key="3">
    <source>
        <dbReference type="Proteomes" id="UP000182932"/>
    </source>
</evidence>
<dbReference type="PANTHER" id="PTHR43861">
    <property type="entry name" value="TRANS-ACONITATE 2-METHYLTRANSFERASE-RELATED"/>
    <property type="match status" value="1"/>
</dbReference>
<dbReference type="GO" id="GO:0008757">
    <property type="term" value="F:S-adenosylmethionine-dependent methyltransferase activity"/>
    <property type="evidence" value="ECO:0007669"/>
    <property type="project" value="InterPro"/>
</dbReference>
<dbReference type="InterPro" id="IPR013216">
    <property type="entry name" value="Methyltransf_11"/>
</dbReference>
<organism evidence="2 3">
    <name type="scientific">Marinovum algicola</name>
    <dbReference type="NCBI Taxonomy" id="42444"/>
    <lineage>
        <taxon>Bacteria</taxon>
        <taxon>Pseudomonadati</taxon>
        <taxon>Pseudomonadota</taxon>
        <taxon>Alphaproteobacteria</taxon>
        <taxon>Rhodobacterales</taxon>
        <taxon>Roseobacteraceae</taxon>
        <taxon>Marinovum</taxon>
    </lineage>
</organism>
<protein>
    <submittedName>
        <fullName evidence="2">Methyltransferase domain-containing protein</fullName>
    </submittedName>
</protein>
<dbReference type="AlphaFoldDB" id="A0A975WAA6"/>
<keyword evidence="3" id="KW-1185">Reference proteome</keyword>